<reference evidence="1" key="1">
    <citation type="submission" date="2022-12" db="EMBL/GenBank/DDBJ databases">
        <authorList>
            <person name="Webb A."/>
        </authorList>
    </citation>
    <scope>NUCLEOTIDE SEQUENCE</scope>
    <source>
        <strain evidence="1">Hp1</strain>
    </source>
</reference>
<name>A0AAV0UUY1_HYABA</name>
<dbReference type="Proteomes" id="UP001162031">
    <property type="component" value="Unassembled WGS sequence"/>
</dbReference>
<gene>
    <name evidence="1" type="ORF">HBR001_LOCUS8230</name>
</gene>
<dbReference type="EMBL" id="CANTFL010001446">
    <property type="protein sequence ID" value="CAI5740687.1"/>
    <property type="molecule type" value="Genomic_DNA"/>
</dbReference>
<evidence type="ECO:0000313" key="1">
    <source>
        <dbReference type="EMBL" id="CAI5740687.1"/>
    </source>
</evidence>
<organism evidence="1 2">
    <name type="scientific">Hyaloperonospora brassicae</name>
    <name type="common">Brassica downy mildew</name>
    <name type="synonym">Peronospora brassicae</name>
    <dbReference type="NCBI Taxonomy" id="162125"/>
    <lineage>
        <taxon>Eukaryota</taxon>
        <taxon>Sar</taxon>
        <taxon>Stramenopiles</taxon>
        <taxon>Oomycota</taxon>
        <taxon>Peronosporomycetes</taxon>
        <taxon>Peronosporales</taxon>
        <taxon>Peronosporaceae</taxon>
        <taxon>Hyaloperonospora</taxon>
    </lineage>
</organism>
<evidence type="ECO:0000313" key="2">
    <source>
        <dbReference type="Proteomes" id="UP001162031"/>
    </source>
</evidence>
<dbReference type="AlphaFoldDB" id="A0AAV0UUY1"/>
<sequence>MISPTSDDNSHETVPVQAMIRARGTQGDEDRMGCLSFIDSLVADLKRIISHFHSTNSRPLLMASLERDSNLWHNKVREAKRDEAKALEPIEKQADWKQIMDLNEKLETLWSIPSRGKSPISDLQDYDDSLVAYMAARFIRFKRPTYGTAAEDLLAHLMEKWYKEEKSFDNVLLLLQRRGKYPVPIEYEQLMVLDSYIKYFNKREGKTVGSLVETMLENFGDARSSLIFRRNFATPDDTGLPYRSLKTLMNNWAERGLSPDEVAVMLRHHETSDDLRARSLDISERYQMVAT</sequence>
<comment type="caution">
    <text evidence="1">The sequence shown here is derived from an EMBL/GenBank/DDBJ whole genome shotgun (WGS) entry which is preliminary data.</text>
</comment>
<evidence type="ECO:0008006" key="3">
    <source>
        <dbReference type="Google" id="ProtNLM"/>
    </source>
</evidence>
<keyword evidence="2" id="KW-1185">Reference proteome</keyword>
<protein>
    <recommendedName>
        <fullName evidence="3">RxLR effector protein</fullName>
    </recommendedName>
</protein>
<accession>A0AAV0UUY1</accession>
<proteinExistence type="predicted"/>